<dbReference type="InterPro" id="IPR023562">
    <property type="entry name" value="ClpP/TepA"/>
</dbReference>
<dbReference type="STRING" id="130081.M2XM23"/>
<evidence type="ECO:0000256" key="1">
    <source>
        <dbReference type="ARBA" id="ARBA00007039"/>
    </source>
</evidence>
<dbReference type="Gene3D" id="3.90.226.10">
    <property type="entry name" value="2-enoyl-CoA Hydratase, Chain A, domain 1"/>
    <property type="match status" value="1"/>
</dbReference>
<evidence type="ECO:0000256" key="4">
    <source>
        <dbReference type="ARBA" id="ARBA00022825"/>
    </source>
</evidence>
<dbReference type="InterPro" id="IPR029045">
    <property type="entry name" value="ClpP/crotonase-like_dom_sf"/>
</dbReference>
<dbReference type="NCBIfam" id="NF001368">
    <property type="entry name" value="PRK00277.1"/>
    <property type="match status" value="1"/>
</dbReference>
<keyword evidence="2 7" id="KW-0645">Protease</keyword>
<feature type="active site" evidence="5">
    <location>
        <position position="141"/>
    </location>
</feature>
<dbReference type="InterPro" id="IPR018215">
    <property type="entry name" value="ClpP_Ser_AS"/>
</dbReference>
<dbReference type="PROSITE" id="PS00381">
    <property type="entry name" value="CLP_PROTEASE_SER"/>
    <property type="match status" value="1"/>
</dbReference>
<reference evidence="10" key="1">
    <citation type="journal article" date="2013" name="Science">
        <title>Gene transfer from bacteria and archaea facilitated evolution of an extremophilic eukaryote.</title>
        <authorList>
            <person name="Schonknecht G."/>
            <person name="Chen W.H."/>
            <person name="Ternes C.M."/>
            <person name="Barbier G.G."/>
            <person name="Shrestha R.P."/>
            <person name="Stanke M."/>
            <person name="Brautigam A."/>
            <person name="Baker B.J."/>
            <person name="Banfield J.F."/>
            <person name="Garavito R.M."/>
            <person name="Carr K."/>
            <person name="Wilkerson C."/>
            <person name="Rensing S.A."/>
            <person name="Gagneul D."/>
            <person name="Dickenson N.E."/>
            <person name="Oesterhelt C."/>
            <person name="Lercher M.J."/>
            <person name="Weber A.P."/>
        </authorList>
    </citation>
    <scope>NUCLEOTIDE SEQUENCE [LARGE SCALE GENOMIC DNA]</scope>
    <source>
        <strain evidence="10">074W</strain>
    </source>
</reference>
<dbReference type="GO" id="GO:0006515">
    <property type="term" value="P:protein quality control for misfolded or incompletely synthesized proteins"/>
    <property type="evidence" value="ECO:0007669"/>
    <property type="project" value="TreeGrafter"/>
</dbReference>
<dbReference type="KEGG" id="gsl:Gasu_14880"/>
<gene>
    <name evidence="9" type="ORF">Gasu_14880</name>
</gene>
<evidence type="ECO:0000256" key="7">
    <source>
        <dbReference type="RuleBase" id="RU000549"/>
    </source>
</evidence>
<dbReference type="PANTHER" id="PTHR10381">
    <property type="entry name" value="ATP-DEPENDENT CLP PROTEASE PROTEOLYTIC SUBUNIT"/>
    <property type="match status" value="1"/>
</dbReference>
<sequence>MLRFTRFFRASFSLASKNTVFVKKDEWKQTVRLSYMKQRESSFSTLIPMVLEQTPRGERVFDIYSRLLKERIICLNGTITDDVASLTVAQLLFLEAENPEKKVYMYINSPGGSVTAGLAVYDTMQYISPPVSTICLGQACSMASLLLAAGEKGERRSLPNSRIMIHQPSGGATGPASDISIHANEILYLRKRLNELYAYHTGQDIATIETKMERDHFMSADDALKFGILDEVIVRRDQETLRVRPSSRYI</sequence>
<dbReference type="PROSITE" id="PS00382">
    <property type="entry name" value="CLP_PROTEASE_HIS"/>
    <property type="match status" value="1"/>
</dbReference>
<dbReference type="InterPro" id="IPR001907">
    <property type="entry name" value="ClpP"/>
</dbReference>
<dbReference type="EMBL" id="KB454493">
    <property type="protein sequence ID" value="EME31247.1"/>
    <property type="molecule type" value="Genomic_DNA"/>
</dbReference>
<proteinExistence type="inferred from homology"/>
<dbReference type="InterPro" id="IPR033135">
    <property type="entry name" value="ClpP_His_AS"/>
</dbReference>
<dbReference type="eggNOG" id="KOG0840">
    <property type="taxonomic scope" value="Eukaryota"/>
</dbReference>
<dbReference type="PRINTS" id="PR00127">
    <property type="entry name" value="CLPPROTEASEP"/>
</dbReference>
<organism evidence="9 10">
    <name type="scientific">Galdieria sulphuraria</name>
    <name type="common">Red alga</name>
    <dbReference type="NCBI Taxonomy" id="130081"/>
    <lineage>
        <taxon>Eukaryota</taxon>
        <taxon>Rhodophyta</taxon>
        <taxon>Bangiophyceae</taxon>
        <taxon>Galdieriales</taxon>
        <taxon>Galdieriaceae</taxon>
        <taxon>Galdieria</taxon>
    </lineage>
</organism>
<dbReference type="GeneID" id="17089908"/>
<keyword evidence="10" id="KW-1185">Reference proteome</keyword>
<dbReference type="GO" id="GO:0009535">
    <property type="term" value="C:chloroplast thylakoid membrane"/>
    <property type="evidence" value="ECO:0007669"/>
    <property type="project" value="EnsemblPlants"/>
</dbReference>
<comment type="similarity">
    <text evidence="1 8">Belongs to the peptidase S14 family.</text>
</comment>
<dbReference type="GO" id="GO:0009570">
    <property type="term" value="C:chloroplast stroma"/>
    <property type="evidence" value="ECO:0007669"/>
    <property type="project" value="EnsemblPlants"/>
</dbReference>
<keyword evidence="3 7" id="KW-0378">Hydrolase</keyword>
<dbReference type="NCBIfam" id="NF009205">
    <property type="entry name" value="PRK12553.1"/>
    <property type="match status" value="1"/>
</dbReference>
<evidence type="ECO:0000256" key="5">
    <source>
        <dbReference type="PROSITE-ProRule" id="PRU10085"/>
    </source>
</evidence>
<dbReference type="GO" id="GO:0051117">
    <property type="term" value="F:ATPase binding"/>
    <property type="evidence" value="ECO:0007669"/>
    <property type="project" value="TreeGrafter"/>
</dbReference>
<dbReference type="RefSeq" id="XP_005707767.1">
    <property type="nucleotide sequence ID" value="XM_005707710.1"/>
</dbReference>
<accession>M2XM23</accession>
<dbReference type="OMA" id="RDYWMKA"/>
<dbReference type="AlphaFoldDB" id="M2XM23"/>
<dbReference type="OrthoDB" id="2017408at2759"/>
<dbReference type="GO" id="GO:0009368">
    <property type="term" value="C:endopeptidase Clp complex"/>
    <property type="evidence" value="ECO:0007669"/>
    <property type="project" value="TreeGrafter"/>
</dbReference>
<evidence type="ECO:0000256" key="8">
    <source>
        <dbReference type="RuleBase" id="RU003567"/>
    </source>
</evidence>
<dbReference type="GO" id="GO:0004252">
    <property type="term" value="F:serine-type endopeptidase activity"/>
    <property type="evidence" value="ECO:0007669"/>
    <property type="project" value="UniProtKB-EC"/>
</dbReference>
<dbReference type="FunFam" id="3.90.226.10:FF:000001">
    <property type="entry name" value="ATP-dependent Clp protease proteolytic subunit"/>
    <property type="match status" value="1"/>
</dbReference>
<dbReference type="CDD" id="cd07017">
    <property type="entry name" value="S14_ClpP_2"/>
    <property type="match status" value="1"/>
</dbReference>
<dbReference type="EC" id="3.4.21.92" evidence="7"/>
<name>M2XM23_GALSU</name>
<evidence type="ECO:0000256" key="6">
    <source>
        <dbReference type="PROSITE-ProRule" id="PRU10086"/>
    </source>
</evidence>
<dbReference type="Gramene" id="EME31247">
    <property type="protein sequence ID" value="EME31247"/>
    <property type="gene ID" value="Gasu_14880"/>
</dbReference>
<evidence type="ECO:0000313" key="9">
    <source>
        <dbReference type="EMBL" id="EME31247.1"/>
    </source>
</evidence>
<keyword evidence="4 7" id="KW-0720">Serine protease</keyword>
<protein>
    <recommendedName>
        <fullName evidence="8">ATP-dependent Clp protease proteolytic subunit</fullName>
        <ecNumber evidence="7">3.4.21.92</ecNumber>
    </recommendedName>
</protein>
<dbReference type="GO" id="GO:0005759">
    <property type="term" value="C:mitochondrial matrix"/>
    <property type="evidence" value="ECO:0007669"/>
    <property type="project" value="EnsemblPlants"/>
</dbReference>
<dbReference type="Proteomes" id="UP000030680">
    <property type="component" value="Unassembled WGS sequence"/>
</dbReference>
<dbReference type="GO" id="GO:0004176">
    <property type="term" value="F:ATP-dependent peptidase activity"/>
    <property type="evidence" value="ECO:0007669"/>
    <property type="project" value="InterPro"/>
</dbReference>
<evidence type="ECO:0000256" key="3">
    <source>
        <dbReference type="ARBA" id="ARBA00022801"/>
    </source>
</evidence>
<dbReference type="Pfam" id="PF00574">
    <property type="entry name" value="CLP_protease"/>
    <property type="match status" value="1"/>
</dbReference>
<evidence type="ECO:0000256" key="2">
    <source>
        <dbReference type="ARBA" id="ARBA00022670"/>
    </source>
</evidence>
<evidence type="ECO:0000313" key="10">
    <source>
        <dbReference type="Proteomes" id="UP000030680"/>
    </source>
</evidence>
<dbReference type="HAMAP" id="MF_00444">
    <property type="entry name" value="ClpP"/>
    <property type="match status" value="1"/>
</dbReference>
<feature type="active site" evidence="6">
    <location>
        <position position="166"/>
    </location>
</feature>
<dbReference type="PANTHER" id="PTHR10381:SF11">
    <property type="entry name" value="ATP-DEPENDENT CLP PROTEASE PROTEOLYTIC SUBUNIT, MITOCHONDRIAL"/>
    <property type="match status" value="1"/>
</dbReference>
<dbReference type="SUPFAM" id="SSF52096">
    <property type="entry name" value="ClpP/crotonase"/>
    <property type="match status" value="1"/>
</dbReference>